<dbReference type="EMBL" id="JAVRHT010000024">
    <property type="protein sequence ID" value="MDT0632244.1"/>
    <property type="molecule type" value="Genomic_DNA"/>
</dbReference>
<sequence>MRIATLSLAFLLSACDGGLDGGGTPFVYATDGTDIALDLAQGVDGALVVVGSTEGVPRPADGTLALPTVLRFGLDGALLSSEVYRDVGFGDATAALPMNGGLVVAVAAEPDDGSGRSVRLYRTDGRGGRERVLIQPETASFAPPRALLPAPGGGVYAAVYATLAGAPTLYRVGSDGGVVWAGRLEGAQDVRTLAPAPDGLYVMGPQSAGGGTVVARLDADGAERWRVVRPETDGAGWRATHLAATADGVVLLESRAGFADGSAVRVVRVSAEGEVGAAAVLAEAAGADGPDGEPEPVVRGAALAALPGGGLAVGVVRGGDFDGPPPEATVVTLDAGGAAVARRSFGVRGRWTSLNALLPLADGRLAAAGAVGPRTVSGYGGDDFDVRVEIYPAD</sequence>
<dbReference type="SUPFAM" id="SSF63825">
    <property type="entry name" value="YWTD domain"/>
    <property type="match status" value="1"/>
</dbReference>
<dbReference type="Gene3D" id="2.80.10.50">
    <property type="match status" value="1"/>
</dbReference>
<evidence type="ECO:0000313" key="1">
    <source>
        <dbReference type="EMBL" id="MDT0632244.1"/>
    </source>
</evidence>
<dbReference type="RefSeq" id="WP_311663967.1">
    <property type="nucleotide sequence ID" value="NZ_JAVRHT010000024.1"/>
</dbReference>
<comment type="caution">
    <text evidence="1">The sequence shown here is derived from an EMBL/GenBank/DDBJ whole genome shotgun (WGS) entry which is preliminary data.</text>
</comment>
<evidence type="ECO:0000313" key="2">
    <source>
        <dbReference type="Proteomes" id="UP001267426"/>
    </source>
</evidence>
<protein>
    <recommendedName>
        <fullName evidence="3">Lipoprotein</fullName>
    </recommendedName>
</protein>
<dbReference type="PROSITE" id="PS51257">
    <property type="entry name" value="PROKAR_LIPOPROTEIN"/>
    <property type="match status" value="1"/>
</dbReference>
<evidence type="ECO:0008006" key="3">
    <source>
        <dbReference type="Google" id="ProtNLM"/>
    </source>
</evidence>
<gene>
    <name evidence="1" type="ORF">RM540_10850</name>
</gene>
<keyword evidence="2" id="KW-1185">Reference proteome</keyword>
<reference evidence="1 2" key="1">
    <citation type="submission" date="2023-09" db="EMBL/GenBank/DDBJ databases">
        <authorList>
            <person name="Rey-Velasco X."/>
        </authorList>
    </citation>
    <scope>NUCLEOTIDE SEQUENCE [LARGE SCALE GENOMIC DNA]</scope>
    <source>
        <strain evidence="1 2">F394</strain>
    </source>
</reference>
<dbReference type="Proteomes" id="UP001267426">
    <property type="component" value="Unassembled WGS sequence"/>
</dbReference>
<name>A0ABU3BSI3_9BACT</name>
<organism evidence="1 2">
    <name type="scientific">Rubrivirga litoralis</name>
    <dbReference type="NCBI Taxonomy" id="3075598"/>
    <lineage>
        <taxon>Bacteria</taxon>
        <taxon>Pseudomonadati</taxon>
        <taxon>Rhodothermota</taxon>
        <taxon>Rhodothermia</taxon>
        <taxon>Rhodothermales</taxon>
        <taxon>Rubricoccaceae</taxon>
        <taxon>Rubrivirga</taxon>
    </lineage>
</organism>
<proteinExistence type="predicted"/>
<accession>A0ABU3BSI3</accession>